<dbReference type="Gene3D" id="3.30.1330.40">
    <property type="entry name" value="RutC-like"/>
    <property type="match status" value="3"/>
</dbReference>
<dbReference type="Proteomes" id="UP000553776">
    <property type="component" value="Unassembled WGS sequence"/>
</dbReference>
<dbReference type="GO" id="GO:0005829">
    <property type="term" value="C:cytosol"/>
    <property type="evidence" value="ECO:0007669"/>
    <property type="project" value="TreeGrafter"/>
</dbReference>
<dbReference type="PANTHER" id="PTHR11803:SF39">
    <property type="entry name" value="2-IMINOBUTANOATE_2-IMINOPROPANOATE DEAMINASE"/>
    <property type="match status" value="1"/>
</dbReference>
<proteinExistence type="predicted"/>
<dbReference type="PANTHER" id="PTHR11803">
    <property type="entry name" value="2-IMINOBUTANOATE/2-IMINOPROPANOATE DEAMINASE RIDA"/>
    <property type="match status" value="1"/>
</dbReference>
<gene>
    <name evidence="1" type="ORF">H7B90_02850</name>
</gene>
<keyword evidence="2" id="KW-1185">Reference proteome</keyword>
<dbReference type="EMBL" id="JACJVR010000007">
    <property type="protein sequence ID" value="MBB6690330.1"/>
    <property type="molecule type" value="Genomic_DNA"/>
</dbReference>
<evidence type="ECO:0008006" key="3">
    <source>
        <dbReference type="Google" id="ProtNLM"/>
    </source>
</evidence>
<dbReference type="InterPro" id="IPR035959">
    <property type="entry name" value="RutC-like_sf"/>
</dbReference>
<sequence length="458" mass="49268">MSKELGIEAVWPEGMAKPPIPYSPAVRAGDWLFVSGQSASDLTTGLAPEAAVPEAFPYYQDAMGKQAAYLYGRVGRILRAAGLEPERVVRVNQWYAADMKAPGYERGDLTVNNKRYVREKHRFFETVSPPSTGIGVRGHLVEGAKVEADFTARYSADGEYPVAVSAPGVPKPAAGYSEGVRMGHWVFLSGDLASDWKGNWGEEGFEGEVHALAPEARTNGLYWGDEPVAKQTEYILGRLEKVAEAAGTSLKHAVKAYVYLADPADYPAFEDVWAKRFPDPLDAPARALVPNVELGAKGCKVEIGMDLLMPEAAHLRRAVTGGWTPKSQEPPAMRADDLIYFSGLMATDPATGLAKEAAPTPGLPYFGSAGYRQMAYILEKARRICDAAGVSLARTVKATLYFADLGLYAGAMEAWKEAFADAGHYPAATAVEVNRGLWVPGCGILADLVLYDPQGSGA</sequence>
<evidence type="ECO:0000313" key="1">
    <source>
        <dbReference type="EMBL" id="MBB6690330.1"/>
    </source>
</evidence>
<reference evidence="1 2" key="1">
    <citation type="submission" date="2020-08" db="EMBL/GenBank/DDBJ databases">
        <title>Cohnella phylogeny.</title>
        <authorList>
            <person name="Dunlap C."/>
        </authorList>
    </citation>
    <scope>NUCLEOTIDE SEQUENCE [LARGE SCALE GENOMIC DNA]</scope>
    <source>
        <strain evidence="1 2">DSM 25239</strain>
    </source>
</reference>
<dbReference type="RefSeq" id="WP_185134364.1">
    <property type="nucleotide sequence ID" value="NZ_JACJVR010000007.1"/>
</dbReference>
<protein>
    <recommendedName>
        <fullName evidence="3">Enamine deaminase RidA (YjgF/YER057c/UK114 family)</fullName>
    </recommendedName>
</protein>
<dbReference type="AlphaFoldDB" id="A0A841TWT4"/>
<evidence type="ECO:0000313" key="2">
    <source>
        <dbReference type="Proteomes" id="UP000553776"/>
    </source>
</evidence>
<dbReference type="SUPFAM" id="SSF55298">
    <property type="entry name" value="YjgF-like"/>
    <property type="match status" value="3"/>
</dbReference>
<dbReference type="Pfam" id="PF01042">
    <property type="entry name" value="Ribonuc_L-PSP"/>
    <property type="match status" value="3"/>
</dbReference>
<dbReference type="GO" id="GO:0019239">
    <property type="term" value="F:deaminase activity"/>
    <property type="evidence" value="ECO:0007669"/>
    <property type="project" value="TreeGrafter"/>
</dbReference>
<dbReference type="CDD" id="cd00448">
    <property type="entry name" value="YjgF_YER057c_UK114_family"/>
    <property type="match status" value="3"/>
</dbReference>
<comment type="caution">
    <text evidence="1">The sequence shown here is derived from an EMBL/GenBank/DDBJ whole genome shotgun (WGS) entry which is preliminary data.</text>
</comment>
<dbReference type="InterPro" id="IPR006175">
    <property type="entry name" value="YjgF/YER057c/UK114"/>
</dbReference>
<organism evidence="1 2">
    <name type="scientific">Cohnella xylanilytica</name>
    <dbReference type="NCBI Taxonomy" id="557555"/>
    <lineage>
        <taxon>Bacteria</taxon>
        <taxon>Bacillati</taxon>
        <taxon>Bacillota</taxon>
        <taxon>Bacilli</taxon>
        <taxon>Bacillales</taxon>
        <taxon>Paenibacillaceae</taxon>
        <taxon>Cohnella</taxon>
    </lineage>
</organism>
<accession>A0A841TWT4</accession>
<name>A0A841TWT4_9BACL</name>